<sequence>MCKFLDVVRVPVLLHQGCIQREVRTKGLLLRLVCRWSSRVPTIGSSCVNFSADQLTPSDRDCVNNGESVGVWSHQCVDSPLIPLTSGRRNMSNSWHLWRTGRKVGTAHVTERIPQDWLWTRSAVSAVRYVSSGLVRLYIVVKGLNWAPA</sequence>
<dbReference type="EMBL" id="CABPRJ010001429">
    <property type="protein sequence ID" value="VVC35930.1"/>
    <property type="molecule type" value="Genomic_DNA"/>
</dbReference>
<protein>
    <submittedName>
        <fullName evidence="1">Uncharacterized protein</fullName>
    </submittedName>
</protein>
<evidence type="ECO:0000313" key="1">
    <source>
        <dbReference type="EMBL" id="VVC35930.1"/>
    </source>
</evidence>
<organism evidence="1 2">
    <name type="scientific">Cinara cedri</name>
    <dbReference type="NCBI Taxonomy" id="506608"/>
    <lineage>
        <taxon>Eukaryota</taxon>
        <taxon>Metazoa</taxon>
        <taxon>Ecdysozoa</taxon>
        <taxon>Arthropoda</taxon>
        <taxon>Hexapoda</taxon>
        <taxon>Insecta</taxon>
        <taxon>Pterygota</taxon>
        <taxon>Neoptera</taxon>
        <taxon>Paraneoptera</taxon>
        <taxon>Hemiptera</taxon>
        <taxon>Sternorrhyncha</taxon>
        <taxon>Aphidomorpha</taxon>
        <taxon>Aphidoidea</taxon>
        <taxon>Aphididae</taxon>
        <taxon>Lachninae</taxon>
        <taxon>Cinara</taxon>
    </lineage>
</organism>
<accession>A0A5E4N130</accession>
<name>A0A5E4N130_9HEMI</name>
<proteinExistence type="predicted"/>
<keyword evidence="2" id="KW-1185">Reference proteome</keyword>
<evidence type="ECO:0000313" key="2">
    <source>
        <dbReference type="Proteomes" id="UP000325440"/>
    </source>
</evidence>
<reference evidence="1 2" key="1">
    <citation type="submission" date="2019-08" db="EMBL/GenBank/DDBJ databases">
        <authorList>
            <person name="Alioto T."/>
            <person name="Alioto T."/>
            <person name="Gomez Garrido J."/>
        </authorList>
    </citation>
    <scope>NUCLEOTIDE SEQUENCE [LARGE SCALE GENOMIC DNA]</scope>
</reference>
<gene>
    <name evidence="1" type="ORF">CINCED_3A024991</name>
</gene>
<dbReference type="Proteomes" id="UP000325440">
    <property type="component" value="Unassembled WGS sequence"/>
</dbReference>
<dbReference type="AlphaFoldDB" id="A0A5E4N130"/>